<reference evidence="3 4" key="1">
    <citation type="journal article" date="2018" name="Sci. Rep.">
        <title>Genomic signatures of local adaptation to the degree of environmental predictability in rotifers.</title>
        <authorList>
            <person name="Franch-Gras L."/>
            <person name="Hahn C."/>
            <person name="Garcia-Roger E.M."/>
            <person name="Carmona M.J."/>
            <person name="Serra M."/>
            <person name="Gomez A."/>
        </authorList>
    </citation>
    <scope>NUCLEOTIDE SEQUENCE [LARGE SCALE GENOMIC DNA]</scope>
    <source>
        <strain evidence="3">HYR1</strain>
    </source>
</reference>
<dbReference type="Proteomes" id="UP000276133">
    <property type="component" value="Unassembled WGS sequence"/>
</dbReference>
<dbReference type="SUPFAM" id="SSF57756">
    <property type="entry name" value="Retrovirus zinc finger-like domains"/>
    <property type="match status" value="1"/>
</dbReference>
<evidence type="ECO:0000256" key="1">
    <source>
        <dbReference type="SAM" id="MobiDB-lite"/>
    </source>
</evidence>
<dbReference type="OrthoDB" id="119028at2759"/>
<evidence type="ECO:0000259" key="2">
    <source>
        <dbReference type="SMART" id="SM00343"/>
    </source>
</evidence>
<evidence type="ECO:0000313" key="3">
    <source>
        <dbReference type="EMBL" id="RNA38726.1"/>
    </source>
</evidence>
<feature type="region of interest" description="Disordered" evidence="1">
    <location>
        <begin position="343"/>
        <end position="365"/>
    </location>
</feature>
<dbReference type="Pfam" id="PF10551">
    <property type="entry name" value="MULE"/>
    <property type="match status" value="1"/>
</dbReference>
<proteinExistence type="predicted"/>
<feature type="domain" description="CCHC-type" evidence="2">
    <location>
        <begin position="209"/>
        <end position="225"/>
    </location>
</feature>
<protein>
    <recommendedName>
        <fullName evidence="2">CCHC-type domain-containing protein</fullName>
    </recommendedName>
</protein>
<dbReference type="GO" id="GO:0003676">
    <property type="term" value="F:nucleic acid binding"/>
    <property type="evidence" value="ECO:0007669"/>
    <property type="project" value="InterPro"/>
</dbReference>
<organism evidence="3 4">
    <name type="scientific">Brachionus plicatilis</name>
    <name type="common">Marine rotifer</name>
    <name type="synonym">Brachionus muelleri</name>
    <dbReference type="NCBI Taxonomy" id="10195"/>
    <lineage>
        <taxon>Eukaryota</taxon>
        <taxon>Metazoa</taxon>
        <taxon>Spiralia</taxon>
        <taxon>Gnathifera</taxon>
        <taxon>Rotifera</taxon>
        <taxon>Eurotatoria</taxon>
        <taxon>Monogononta</taxon>
        <taxon>Pseudotrocha</taxon>
        <taxon>Ploima</taxon>
        <taxon>Brachionidae</taxon>
        <taxon>Brachionus</taxon>
    </lineage>
</organism>
<comment type="caution">
    <text evidence="3">The sequence shown here is derived from an EMBL/GenBank/DDBJ whole genome shotgun (WGS) entry which is preliminary data.</text>
</comment>
<feature type="domain" description="CCHC-type" evidence="2">
    <location>
        <begin position="189"/>
        <end position="205"/>
    </location>
</feature>
<dbReference type="Gene3D" id="4.10.60.10">
    <property type="entry name" value="Zinc finger, CCHC-type"/>
    <property type="match status" value="1"/>
</dbReference>
<sequence length="609" mass="69843">MDPLRDQRWKFNNAVKLNLKSLEKPVTHKEIFEVFTRCLEDQAKSCLLTIGNFTSNKIWIIEFNQGYDSSLLFNKDIVIREKNFKLTDPNHTTVDGKKKSILRYHFLPCNINDTAFRRFLNSLNLKDLEVGDISNERYKEHQWSHVNNGVKRVEVAYPFEIHNQVTNLAGPTKMFGLKTNISVVGYKQGCFFCKSPSHSLRNCPIKDLECTNCNQKGHAAVKCNLANRLKALERKTIDYADLDIDEPGDTDDYPTDMGNILDASANESSVTVLNMPETEQQTPVPPNQMINASNNEIPPLDHPNVGNEEQVFLSKSNSLTNPDIDPIFDTIDSVVQNFSMSKFSSQTPLSNSPKKMKKNSKETLNSTTDKLDNILRQKNYKRQTSNSNIPISSRKKSLKSTSSTDEVFHHTFTSNNYGPAHINVRDLEQWHQNRKEVPDDYDKPFCPSFEKAVDNDQLMFFRIFITTKRLISNADKTKHLTVDATYKLIWQGFPVLMIGTTDRQKHFHPFGICISTNETGDDFRFLFESLKKVVFDVMQLQYSPQIVIADGADAITNGFQEAFADIFEKRVMCFAHVIRKVDAQLNRFTTEAQKAIKYSIRQDIMRLQL</sequence>
<keyword evidence="4" id="KW-1185">Reference proteome</keyword>
<dbReference type="EMBL" id="REGN01000830">
    <property type="protein sequence ID" value="RNA38726.1"/>
    <property type="molecule type" value="Genomic_DNA"/>
</dbReference>
<evidence type="ECO:0000313" key="4">
    <source>
        <dbReference type="Proteomes" id="UP000276133"/>
    </source>
</evidence>
<dbReference type="InterPro" id="IPR036875">
    <property type="entry name" value="Znf_CCHC_sf"/>
</dbReference>
<dbReference type="AlphaFoldDB" id="A0A3M7SSK0"/>
<dbReference type="SMART" id="SM00343">
    <property type="entry name" value="ZnF_C2HC"/>
    <property type="match status" value="2"/>
</dbReference>
<name>A0A3M7SSK0_BRAPC</name>
<gene>
    <name evidence="3" type="ORF">BpHYR1_013981</name>
</gene>
<dbReference type="InterPro" id="IPR018289">
    <property type="entry name" value="MULE_transposase_dom"/>
</dbReference>
<dbReference type="InterPro" id="IPR001878">
    <property type="entry name" value="Znf_CCHC"/>
</dbReference>
<accession>A0A3M7SSK0</accession>
<dbReference type="GO" id="GO:0008270">
    <property type="term" value="F:zinc ion binding"/>
    <property type="evidence" value="ECO:0007669"/>
    <property type="project" value="InterPro"/>
</dbReference>